<comment type="caution">
    <text evidence="2">The sequence shown here is derived from an EMBL/GenBank/DDBJ whole genome shotgun (WGS) entry which is preliminary data.</text>
</comment>
<proteinExistence type="predicted"/>
<name>A0A931DLT5_9ACTN</name>
<accession>A0A931DLT5</accession>
<dbReference type="EMBL" id="JADOUA010000001">
    <property type="protein sequence ID" value="MBG6089936.1"/>
    <property type="molecule type" value="Genomic_DNA"/>
</dbReference>
<evidence type="ECO:0000256" key="1">
    <source>
        <dbReference type="SAM" id="Coils"/>
    </source>
</evidence>
<gene>
    <name evidence="2" type="ORF">IW256_004049</name>
</gene>
<dbReference type="AlphaFoldDB" id="A0A931DLT5"/>
<feature type="coiled-coil region" evidence="1">
    <location>
        <begin position="32"/>
        <end position="77"/>
    </location>
</feature>
<keyword evidence="3" id="KW-1185">Reference proteome</keyword>
<keyword evidence="1" id="KW-0175">Coiled coil</keyword>
<evidence type="ECO:0000313" key="3">
    <source>
        <dbReference type="Proteomes" id="UP000614047"/>
    </source>
</evidence>
<dbReference type="Proteomes" id="UP000614047">
    <property type="component" value="Unassembled WGS sequence"/>
</dbReference>
<reference evidence="2" key="1">
    <citation type="submission" date="2020-11" db="EMBL/GenBank/DDBJ databases">
        <title>Sequencing the genomes of 1000 actinobacteria strains.</title>
        <authorList>
            <person name="Klenk H.-P."/>
        </authorList>
    </citation>
    <scope>NUCLEOTIDE SEQUENCE</scope>
    <source>
        <strain evidence="2">DSM 43175</strain>
    </source>
</reference>
<sequence length="94" mass="10765">MTDDMTTRLAEITANLDNYIEARAREIAAPRIAAAEARAEQQVAELKDEHARTQQRSDDLEKELRRQIKALDGHMNQCPEVARKRTAWRGGRHV</sequence>
<organism evidence="2 3">
    <name type="scientific">Actinomadura viridis</name>
    <dbReference type="NCBI Taxonomy" id="58110"/>
    <lineage>
        <taxon>Bacteria</taxon>
        <taxon>Bacillati</taxon>
        <taxon>Actinomycetota</taxon>
        <taxon>Actinomycetes</taxon>
        <taxon>Streptosporangiales</taxon>
        <taxon>Thermomonosporaceae</taxon>
        <taxon>Actinomadura</taxon>
    </lineage>
</organism>
<dbReference type="RefSeq" id="WP_197012473.1">
    <property type="nucleotide sequence ID" value="NZ_BAABES010000010.1"/>
</dbReference>
<protein>
    <submittedName>
        <fullName evidence="2">Ni/Co efflux regulator RcnB</fullName>
    </submittedName>
</protein>
<evidence type="ECO:0000313" key="2">
    <source>
        <dbReference type="EMBL" id="MBG6089936.1"/>
    </source>
</evidence>